<dbReference type="EC" id="1.1.1.205" evidence="15 21"/>
<proteinExistence type="inferred from homology"/>
<keyword evidence="4 15" id="KW-0479">Metal-binding</keyword>
<feature type="active site" description="Proton acceptor" evidence="15 16">
    <location>
        <position position="392"/>
    </location>
</feature>
<dbReference type="AlphaFoldDB" id="A0AAE0S302"/>
<evidence type="ECO:0000256" key="17">
    <source>
        <dbReference type="PIRSR" id="PIRSR000130-3"/>
    </source>
</evidence>
<dbReference type="GO" id="GO:0003920">
    <property type="term" value="F:GMP reductase activity"/>
    <property type="evidence" value="ECO:0007669"/>
    <property type="project" value="UniProtKB-EC"/>
</dbReference>
<keyword evidence="11 19" id="KW-0129">CBS domain</keyword>
<accession>A0AAE0S302</accession>
<keyword evidence="6 15" id="KW-0332">GMP biosynthesis</keyword>
<dbReference type="InterPro" id="IPR001093">
    <property type="entry name" value="IMP_DH_GMPRt"/>
</dbReference>
<dbReference type="GO" id="GO:0005737">
    <property type="term" value="C:cytoplasm"/>
    <property type="evidence" value="ECO:0007669"/>
    <property type="project" value="UniProtKB-SubCell"/>
</dbReference>
<gene>
    <name evidence="23" type="ORF">CHS0354_035325</name>
</gene>
<reference evidence="23" key="3">
    <citation type="submission" date="2023-05" db="EMBL/GenBank/DDBJ databases">
        <authorList>
            <person name="Smith C.H."/>
        </authorList>
    </citation>
    <scope>NUCLEOTIDE SEQUENCE</scope>
    <source>
        <strain evidence="23">CHS0354</strain>
        <tissue evidence="23">Mantle</tissue>
    </source>
</reference>
<evidence type="ECO:0000256" key="3">
    <source>
        <dbReference type="ARBA" id="ARBA00011881"/>
    </source>
</evidence>
<feature type="binding site" evidence="15">
    <location>
        <begin position="376"/>
        <end position="380"/>
    </location>
    <ligand>
        <name>IMP</name>
        <dbReference type="ChEBI" id="CHEBI:58053"/>
    </ligand>
</feature>
<evidence type="ECO:0000259" key="22">
    <source>
        <dbReference type="PROSITE" id="PS51371"/>
    </source>
</evidence>
<feature type="binding site" description="in other chain" evidence="15 18">
    <location>
        <position position="296"/>
    </location>
    <ligand>
        <name>K(+)</name>
        <dbReference type="ChEBI" id="CHEBI:29103"/>
        <note>ligand shared between two tetrameric partners</note>
    </ligand>
</feature>
<dbReference type="GO" id="GO:0046872">
    <property type="term" value="F:metal ion binding"/>
    <property type="evidence" value="ECO:0007669"/>
    <property type="project" value="UniProtKB-UniRule"/>
</dbReference>
<evidence type="ECO:0000256" key="15">
    <source>
        <dbReference type="HAMAP-Rule" id="MF_03156"/>
    </source>
</evidence>
<feature type="binding site" evidence="15 17">
    <location>
        <begin position="289"/>
        <end position="291"/>
    </location>
    <ligand>
        <name>NAD(+)</name>
        <dbReference type="ChEBI" id="CHEBI:57540"/>
    </ligand>
</feature>
<evidence type="ECO:0000256" key="11">
    <source>
        <dbReference type="ARBA" id="ARBA00023122"/>
    </source>
</evidence>
<keyword evidence="24" id="KW-1185">Reference proteome</keyword>
<reference evidence="23" key="2">
    <citation type="journal article" date="2021" name="Genome Biol. Evol.">
        <title>Developing a high-quality reference genome for a parasitic bivalve with doubly uniparental inheritance (Bivalvia: Unionida).</title>
        <authorList>
            <person name="Smith C.H."/>
        </authorList>
    </citation>
    <scope>NUCLEOTIDE SEQUENCE</scope>
    <source>
        <strain evidence="23">CHS0354</strain>
        <tissue evidence="23">Mantle</tissue>
    </source>
</reference>
<comment type="activity regulation">
    <text evidence="15">Mycophenolic acid (MPA) is a non-competitive inhibitor that prevents formation of the closed enzyme conformation by binding to the same site as the amobile flap. In contrast, mizoribine monophosphate (MZP) is a competitive inhibitor that induces the closed conformation. MPA is a potent inhibitor of mammalian IMPDHs but a poor inhibitor of the bacterial enzymes. MZP is a more potent inhibitor of bacterial IMPDH.</text>
</comment>
<comment type="subcellular location">
    <subcellularLocation>
        <location evidence="15">Cytoplasm</location>
    </subcellularLocation>
</comment>
<dbReference type="SMART" id="SM01240">
    <property type="entry name" value="IMPDH"/>
    <property type="match status" value="1"/>
</dbReference>
<dbReference type="Pfam" id="PF00571">
    <property type="entry name" value="CBS"/>
    <property type="match status" value="2"/>
</dbReference>
<dbReference type="PANTHER" id="PTHR11911:SF111">
    <property type="entry name" value="INOSINE-5'-MONOPHOSPHATE DEHYDROGENASE"/>
    <property type="match status" value="1"/>
</dbReference>
<evidence type="ECO:0000256" key="12">
    <source>
        <dbReference type="ARBA" id="ARBA00037691"/>
    </source>
</evidence>
<dbReference type="InterPro" id="IPR005990">
    <property type="entry name" value="IMP_DH"/>
</dbReference>
<dbReference type="GO" id="GO:0006177">
    <property type="term" value="P:GMP biosynthetic process"/>
    <property type="evidence" value="ECO:0007669"/>
    <property type="project" value="UniProtKB-UniRule"/>
</dbReference>
<feature type="binding site" evidence="15">
    <location>
        <position position="294"/>
    </location>
    <ligand>
        <name>IMP</name>
        <dbReference type="ChEBI" id="CHEBI:58053"/>
    </ligand>
</feature>
<feature type="binding site" evidence="15">
    <location>
        <begin position="329"/>
        <end position="331"/>
    </location>
    <ligand>
        <name>IMP</name>
        <dbReference type="ChEBI" id="CHEBI:58053"/>
    </ligand>
</feature>
<comment type="similarity">
    <text evidence="2 15 20">Belongs to the IMPDH/GMPR family.</text>
</comment>
<feature type="binding site" description="in other chain" evidence="15 18">
    <location>
        <position position="293"/>
    </location>
    <ligand>
        <name>K(+)</name>
        <dbReference type="ChEBI" id="CHEBI:29103"/>
        <note>ligand shared between two tetrameric partners</note>
    </ligand>
</feature>
<evidence type="ECO:0000256" key="7">
    <source>
        <dbReference type="ARBA" id="ARBA00022755"/>
    </source>
</evidence>
<evidence type="ECO:0000256" key="5">
    <source>
        <dbReference type="ARBA" id="ARBA00022737"/>
    </source>
</evidence>
<evidence type="ECO:0000256" key="13">
    <source>
        <dbReference type="ARBA" id="ARBA00048028"/>
    </source>
</evidence>
<feature type="binding site" evidence="15">
    <location>
        <position position="461"/>
    </location>
    <ligand>
        <name>K(+)</name>
        <dbReference type="ChEBI" id="CHEBI:29103"/>
        <note>ligand shared between two tetrameric partners</note>
    </ligand>
</feature>
<dbReference type="SUPFAM" id="SSF54631">
    <property type="entry name" value="CBS-domain pair"/>
    <property type="match status" value="1"/>
</dbReference>
<evidence type="ECO:0000256" key="14">
    <source>
        <dbReference type="ARBA" id="ARBA00048616"/>
    </source>
</evidence>
<evidence type="ECO:0000313" key="23">
    <source>
        <dbReference type="EMBL" id="KAK3584244.1"/>
    </source>
</evidence>
<keyword evidence="15" id="KW-0963">Cytoplasm</keyword>
<dbReference type="SUPFAM" id="SSF51412">
    <property type="entry name" value="Inosine monophosphate dehydrogenase (IMPDH)"/>
    <property type="match status" value="1"/>
</dbReference>
<keyword evidence="9 15" id="KW-0560">Oxidoreductase</keyword>
<dbReference type="PROSITE" id="PS51371">
    <property type="entry name" value="CBS"/>
    <property type="match status" value="1"/>
</dbReference>
<evidence type="ECO:0000256" key="10">
    <source>
        <dbReference type="ARBA" id="ARBA00023027"/>
    </source>
</evidence>
<organism evidence="23 24">
    <name type="scientific">Potamilus streckersoni</name>
    <dbReference type="NCBI Taxonomy" id="2493646"/>
    <lineage>
        <taxon>Eukaryota</taxon>
        <taxon>Metazoa</taxon>
        <taxon>Spiralia</taxon>
        <taxon>Lophotrochozoa</taxon>
        <taxon>Mollusca</taxon>
        <taxon>Bivalvia</taxon>
        <taxon>Autobranchia</taxon>
        <taxon>Heteroconchia</taxon>
        <taxon>Palaeoheterodonta</taxon>
        <taxon>Unionida</taxon>
        <taxon>Unionoidea</taxon>
        <taxon>Unionidae</taxon>
        <taxon>Ambleminae</taxon>
        <taxon>Lampsilini</taxon>
        <taxon>Potamilus</taxon>
    </lineage>
</organism>
<feature type="binding site" evidence="15">
    <location>
        <position position="239"/>
    </location>
    <ligand>
        <name>NAD(+)</name>
        <dbReference type="ChEBI" id="CHEBI:57540"/>
    </ligand>
</feature>
<dbReference type="PANTHER" id="PTHR11911">
    <property type="entry name" value="INOSINE-5-MONOPHOSPHATE DEHYDROGENASE RELATED"/>
    <property type="match status" value="1"/>
</dbReference>
<dbReference type="GO" id="GO:0003938">
    <property type="term" value="F:IMP dehydrogenase activity"/>
    <property type="evidence" value="ECO:0007669"/>
    <property type="project" value="UniProtKB-UniRule"/>
</dbReference>
<feature type="binding site" evidence="15">
    <location>
        <position position="460"/>
    </location>
    <ligand>
        <name>K(+)</name>
        <dbReference type="ChEBI" id="CHEBI:29103"/>
        <note>ligand shared between two tetrameric partners</note>
    </ligand>
</feature>
<dbReference type="Gene3D" id="3.20.20.70">
    <property type="entry name" value="Aldolase class I"/>
    <property type="match status" value="1"/>
</dbReference>
<keyword evidence="5" id="KW-0677">Repeat</keyword>
<dbReference type="HAMAP" id="MF_01964">
    <property type="entry name" value="IMPDH"/>
    <property type="match status" value="1"/>
</dbReference>
<protein>
    <recommendedName>
        <fullName evidence="15 21">Inosine-5'-monophosphate dehydrogenase</fullName>
        <shortName evidence="15">IMP dehydrogenase</shortName>
        <shortName evidence="15">IMPD</shortName>
        <shortName evidence="15">IMPDH</shortName>
        <ecNumber evidence="15 21">1.1.1.205</ecNumber>
    </recommendedName>
</protein>
<dbReference type="NCBIfam" id="TIGR01302">
    <property type="entry name" value="IMP_dehydrog"/>
    <property type="match status" value="1"/>
</dbReference>
<evidence type="ECO:0000256" key="6">
    <source>
        <dbReference type="ARBA" id="ARBA00022749"/>
    </source>
</evidence>
<name>A0AAE0S302_9BIVA</name>
<dbReference type="EMBL" id="JAEAOA010002069">
    <property type="protein sequence ID" value="KAK3584244.1"/>
    <property type="molecule type" value="Genomic_DNA"/>
</dbReference>
<comment type="catalytic activity">
    <reaction evidence="14">
        <text>IMP + NH4(+) + NADP(+) = GMP + NADPH + 2 H(+)</text>
        <dbReference type="Rhea" id="RHEA:17185"/>
        <dbReference type="ChEBI" id="CHEBI:15378"/>
        <dbReference type="ChEBI" id="CHEBI:28938"/>
        <dbReference type="ChEBI" id="CHEBI:57783"/>
        <dbReference type="ChEBI" id="CHEBI:58053"/>
        <dbReference type="ChEBI" id="CHEBI:58115"/>
        <dbReference type="ChEBI" id="CHEBI:58349"/>
        <dbReference type="EC" id="1.7.1.7"/>
    </reaction>
</comment>
<feature type="binding site" evidence="15">
    <location>
        <position position="462"/>
    </location>
    <ligand>
        <name>K(+)</name>
        <dbReference type="ChEBI" id="CHEBI:29103"/>
        <note>ligand shared between two tetrameric partners</note>
    </ligand>
</feature>
<dbReference type="CDD" id="cd04601">
    <property type="entry name" value="CBS_pair_IMPDH"/>
    <property type="match status" value="1"/>
</dbReference>
<evidence type="ECO:0000256" key="16">
    <source>
        <dbReference type="PIRSR" id="PIRSR000130-1"/>
    </source>
</evidence>
<dbReference type="Proteomes" id="UP001195483">
    <property type="component" value="Unassembled WGS sequence"/>
</dbReference>
<dbReference type="InterPro" id="IPR046342">
    <property type="entry name" value="CBS_dom_sf"/>
</dbReference>
<evidence type="ECO:0000256" key="21">
    <source>
        <dbReference type="RuleBase" id="RU003928"/>
    </source>
</evidence>
<dbReference type="InterPro" id="IPR000644">
    <property type="entry name" value="CBS_dom"/>
</dbReference>
<dbReference type="InterPro" id="IPR015875">
    <property type="entry name" value="IMP_DH/GMP_Rdtase_CS"/>
</dbReference>
<feature type="binding site" evidence="15">
    <location>
        <position position="406"/>
    </location>
    <ligand>
        <name>IMP</name>
        <dbReference type="ChEBI" id="CHEBI:58053"/>
    </ligand>
</feature>
<feature type="domain" description="CBS" evidence="22">
    <location>
        <begin position="95"/>
        <end position="150"/>
    </location>
</feature>
<evidence type="ECO:0000256" key="19">
    <source>
        <dbReference type="PROSITE-ProRule" id="PRU00703"/>
    </source>
</evidence>
<feature type="active site" description="Thioimidate intermediate" evidence="15 16">
    <location>
        <position position="296"/>
    </location>
</feature>
<evidence type="ECO:0000256" key="18">
    <source>
        <dbReference type="PIRSR" id="PIRSR000130-4"/>
    </source>
</evidence>
<evidence type="ECO:0000256" key="20">
    <source>
        <dbReference type="RuleBase" id="RU003927"/>
    </source>
</evidence>
<dbReference type="CDD" id="cd00381">
    <property type="entry name" value="IMPDH"/>
    <property type="match status" value="1"/>
</dbReference>
<sequence length="481" mass="52964">MTDRQFAGEGLTFDDVLLLPDYSEFIPADADTSTLLTREIKLNIPLISAAMDTVTEANAAICMAQEGGIGIIHKNMSVRRQADEVEKVKRSESGIISRPVTVSAEQPLSDAVSLMERFRISGFPVLQGKELVGILTNRDIRFVKDFSRPVSELMTKGRDKLITVKPGISLEEAKEIMHRHRIEKLLQVNDAHPKSQKYPLSSKDASGRLRVGAAVGTDKSMEERVDSLYRQDVDVIVLDTAHGHSKNVINSLRFIKKTYPDLQVITGNVATPEATEMLIDNGADAVKVGIGPGSICTTRIISGVGVPQFTAVMLCATAARKKNIPVIADGGLNSRVKLSKRLSPVLTQSCWAAFLPVQTRLPGEIILYQGRRYKTYRGMGSIGAMREGSRDRYFQENTELSKLVPEGIEGRVPYKGTMSETIHQLVGGLKAGMGYTGNATIPLLMEKTRFMKITSASLRESHVHDVMITEESPNYIKENMF</sequence>
<dbReference type="PROSITE" id="PS00487">
    <property type="entry name" value="IMP_DH_GMP_RED"/>
    <property type="match status" value="1"/>
</dbReference>
<evidence type="ECO:0000256" key="2">
    <source>
        <dbReference type="ARBA" id="ARBA00005502"/>
    </source>
</evidence>
<dbReference type="GO" id="GO:0006183">
    <property type="term" value="P:GTP biosynthetic process"/>
    <property type="evidence" value="ECO:0007669"/>
    <property type="project" value="TreeGrafter"/>
</dbReference>
<reference evidence="23" key="1">
    <citation type="journal article" date="2021" name="Genome Biol. Evol.">
        <title>A High-Quality Reference Genome for a Parasitic Bivalve with Doubly Uniparental Inheritance (Bivalvia: Unionida).</title>
        <authorList>
            <person name="Smith C.H."/>
        </authorList>
    </citation>
    <scope>NUCLEOTIDE SEQUENCE</scope>
    <source>
        <strain evidence="23">CHS0354</strain>
    </source>
</reference>
<evidence type="ECO:0000256" key="4">
    <source>
        <dbReference type="ARBA" id="ARBA00022723"/>
    </source>
</evidence>
<comment type="function">
    <text evidence="15">Catalyzes the conversion of inosine 5'-phosphate (IMP) to xanthosine 5'-phosphate (XMP), the first committed and rate-limiting step in the de novo synthesis of guanine nucleotides, and therefore plays an important role in the regulation of cell growth.</text>
</comment>
<comment type="caution">
    <text evidence="23">The sequence shown here is derived from an EMBL/GenBank/DDBJ whole genome shotgun (WGS) entry which is preliminary data.</text>
</comment>
<evidence type="ECO:0000313" key="24">
    <source>
        <dbReference type="Proteomes" id="UP001195483"/>
    </source>
</evidence>
<keyword evidence="8 15" id="KW-0630">Potassium</keyword>
<comment type="cofactor">
    <cofactor evidence="1 15">
        <name>K(+)</name>
        <dbReference type="ChEBI" id="CHEBI:29103"/>
    </cofactor>
</comment>
<keyword evidence="10 15" id="KW-0520">NAD</keyword>
<keyword evidence="7 15" id="KW-0658">Purine biosynthesis</keyword>
<dbReference type="Pfam" id="PF00478">
    <property type="entry name" value="IMPDH"/>
    <property type="match status" value="1"/>
</dbReference>
<comment type="catalytic activity">
    <reaction evidence="13 15 21">
        <text>IMP + NAD(+) + H2O = XMP + NADH + H(+)</text>
        <dbReference type="Rhea" id="RHEA:11708"/>
        <dbReference type="ChEBI" id="CHEBI:15377"/>
        <dbReference type="ChEBI" id="CHEBI:15378"/>
        <dbReference type="ChEBI" id="CHEBI:57464"/>
        <dbReference type="ChEBI" id="CHEBI:57540"/>
        <dbReference type="ChEBI" id="CHEBI:57945"/>
        <dbReference type="ChEBI" id="CHEBI:58053"/>
        <dbReference type="EC" id="1.1.1.205"/>
    </reaction>
</comment>
<evidence type="ECO:0000256" key="8">
    <source>
        <dbReference type="ARBA" id="ARBA00022958"/>
    </source>
</evidence>
<evidence type="ECO:0000256" key="9">
    <source>
        <dbReference type="ARBA" id="ARBA00023002"/>
    </source>
</evidence>
<dbReference type="SMART" id="SM00116">
    <property type="entry name" value="CBS"/>
    <property type="match status" value="2"/>
</dbReference>
<dbReference type="PIRSF" id="PIRSF000130">
    <property type="entry name" value="IMPDH"/>
    <property type="match status" value="1"/>
</dbReference>
<dbReference type="FunFam" id="3.20.20.70:FF:000003">
    <property type="entry name" value="GMP reductase"/>
    <property type="match status" value="1"/>
</dbReference>
<comment type="function">
    <text evidence="12">Catalyzes the irreversible NADPH-dependent deamination of GMP to IMP. It functions in the conversion of nucleobase, nucleoside and nucleotide derivatives of G to A nucleotides, and in maintaining the intracellular balance of A and G nucleotides.</text>
</comment>
<comment type="pathway">
    <text evidence="15 21">Purine metabolism; XMP biosynthesis via de novo pathway; XMP from IMP: step 1/1.</text>
</comment>
<comment type="caution">
    <text evidence="15">Lacks conserved residue(s) required for the propagation of feature annotation.</text>
</comment>
<dbReference type="GO" id="GO:0000166">
    <property type="term" value="F:nucleotide binding"/>
    <property type="evidence" value="ECO:0007669"/>
    <property type="project" value="UniProtKB-UniRule"/>
</dbReference>
<feature type="binding site" description="in other chain" evidence="15 18">
    <location>
        <position position="291"/>
    </location>
    <ligand>
        <name>K(+)</name>
        <dbReference type="ChEBI" id="CHEBI:29103"/>
        <note>ligand shared between two tetrameric partners</note>
    </ligand>
</feature>
<dbReference type="InterPro" id="IPR013785">
    <property type="entry name" value="Aldolase_TIM"/>
</dbReference>
<evidence type="ECO:0000256" key="1">
    <source>
        <dbReference type="ARBA" id="ARBA00001958"/>
    </source>
</evidence>
<feature type="binding site" evidence="17">
    <location>
        <begin position="239"/>
        <end position="241"/>
    </location>
    <ligand>
        <name>NAD(+)</name>
        <dbReference type="ChEBI" id="CHEBI:57540"/>
    </ligand>
</feature>
<comment type="subunit">
    <text evidence="3 15">Homotetramer.</text>
</comment>